<accession>A0A366LPL8</accession>
<dbReference type="SUPFAM" id="SSF160991">
    <property type="entry name" value="CV3147-like"/>
    <property type="match status" value="1"/>
</dbReference>
<comment type="caution">
    <text evidence="3">The sequence shown here is derived from an EMBL/GenBank/DDBJ whole genome shotgun (WGS) entry which is preliminary data.</text>
</comment>
<evidence type="ECO:0000313" key="3">
    <source>
        <dbReference type="EMBL" id="RBQ15841.1"/>
    </source>
</evidence>
<evidence type="ECO:0000259" key="2">
    <source>
        <dbReference type="Pfam" id="PF20906"/>
    </source>
</evidence>
<dbReference type="InterPro" id="IPR010318">
    <property type="entry name" value="S-Me-THD_N"/>
</dbReference>
<sequence length="361" mass="37785">MRFTADDISPMARGAAVLGGGGAGDPFLAEVMLGEVLREQGPIEIIGADELDDDADVAPFALMGSPHALSEKLLGTAEPPILFTGNALRSRPPAAVMPYEMAGMNALYPLAAAALLGVPCVDGDFAGRGVPSLDLSTLELDDAQPDAYILCDPYGRTVTIQKSGALSSERLVRPVVETMGWLAVLSTSSLSAGFCRAHVLRGSVSRCLELGRVFGRLAALGEAEAAAVLADHGGAVIGSGVITGRLSFSDGLGPRSSLAIESDDRTEEPLRVELRNEFHLAVRAGEIIAAVPDILLVADRDTWQPLSTEDATPGRDVHVIALPAHDRWRSERGLRLAGPRALGYGVDYADFSIAARAGAAR</sequence>
<name>A0A366LPL8_9ACTN</name>
<feature type="domain" description="S-Me-THD N-terminal" evidence="1">
    <location>
        <begin position="6"/>
        <end position="161"/>
    </location>
</feature>
<protein>
    <recommendedName>
        <fullName evidence="5">DUF917 domain-containing protein</fullName>
    </recommendedName>
</protein>
<dbReference type="Pfam" id="PF20906">
    <property type="entry name" value="S-Me-THD_C"/>
    <property type="match status" value="1"/>
</dbReference>
<dbReference type="RefSeq" id="WP_113984762.1">
    <property type="nucleotide sequence ID" value="NZ_QMEY01000020.1"/>
</dbReference>
<dbReference type="Pfam" id="PF06032">
    <property type="entry name" value="S-Me-THD_N"/>
    <property type="match status" value="1"/>
</dbReference>
<dbReference type="Gene3D" id="2.40.390.10">
    <property type="entry name" value="CV3147-like"/>
    <property type="match status" value="1"/>
</dbReference>
<evidence type="ECO:0008006" key="5">
    <source>
        <dbReference type="Google" id="ProtNLM"/>
    </source>
</evidence>
<dbReference type="EMBL" id="QMEY01000020">
    <property type="protein sequence ID" value="RBQ15841.1"/>
    <property type="molecule type" value="Genomic_DNA"/>
</dbReference>
<dbReference type="InterPro" id="IPR027479">
    <property type="entry name" value="S-Me-THD_N_sf"/>
</dbReference>
<evidence type="ECO:0000259" key="1">
    <source>
        <dbReference type="Pfam" id="PF06032"/>
    </source>
</evidence>
<organism evidence="3 4">
    <name type="scientific">Spongiactinospora rosea</name>
    <dbReference type="NCBI Taxonomy" id="2248750"/>
    <lineage>
        <taxon>Bacteria</taxon>
        <taxon>Bacillati</taxon>
        <taxon>Actinomycetota</taxon>
        <taxon>Actinomycetes</taxon>
        <taxon>Streptosporangiales</taxon>
        <taxon>Streptosporangiaceae</taxon>
        <taxon>Spongiactinospora</taxon>
    </lineage>
</organism>
<dbReference type="OrthoDB" id="3170437at2"/>
<dbReference type="InterPro" id="IPR024071">
    <property type="entry name" value="S-Me-THD_C_sf"/>
</dbReference>
<feature type="domain" description="S-Me-THD-like C-terminal" evidence="2">
    <location>
        <begin position="168"/>
        <end position="349"/>
    </location>
</feature>
<dbReference type="AlphaFoldDB" id="A0A366LPL8"/>
<dbReference type="InterPro" id="IPR048350">
    <property type="entry name" value="S-Me-THD-like_C"/>
</dbReference>
<proteinExistence type="predicted"/>
<reference evidence="3 4" key="1">
    <citation type="submission" date="2018-06" db="EMBL/GenBank/DDBJ databases">
        <title>Sphaerisporangium craniellae sp. nov., isolated from a marine sponge in the South China Sea.</title>
        <authorList>
            <person name="Li L."/>
        </authorList>
    </citation>
    <scope>NUCLEOTIDE SEQUENCE [LARGE SCALE GENOMIC DNA]</scope>
    <source>
        <strain evidence="3 4">LHW63015</strain>
    </source>
</reference>
<evidence type="ECO:0000313" key="4">
    <source>
        <dbReference type="Proteomes" id="UP000253303"/>
    </source>
</evidence>
<gene>
    <name evidence="3" type="ORF">DP939_33050</name>
</gene>
<dbReference type="Gene3D" id="3.40.1610.10">
    <property type="entry name" value="CV3147-like domain"/>
    <property type="match status" value="1"/>
</dbReference>
<keyword evidence="4" id="KW-1185">Reference proteome</keyword>
<dbReference type="Proteomes" id="UP000253303">
    <property type="component" value="Unassembled WGS sequence"/>
</dbReference>